<accession>A0A167XSU1</accession>
<name>A0A167XSU1_9HYPO</name>
<evidence type="ECO:0000256" key="2">
    <source>
        <dbReference type="ARBA" id="ARBA00023186"/>
    </source>
</evidence>
<evidence type="ECO:0000313" key="5">
    <source>
        <dbReference type="Proteomes" id="UP000076874"/>
    </source>
</evidence>
<evidence type="ECO:0000313" key="4">
    <source>
        <dbReference type="EMBL" id="OAA65347.1"/>
    </source>
</evidence>
<dbReference type="GO" id="GO:0051082">
    <property type="term" value="F:unfolded protein binding"/>
    <property type="evidence" value="ECO:0007669"/>
    <property type="project" value="InterPro"/>
</dbReference>
<dbReference type="InterPro" id="IPR002777">
    <property type="entry name" value="PFD_beta-like"/>
</dbReference>
<comment type="similarity">
    <text evidence="1">Belongs to the prefoldin subunit beta family.</text>
</comment>
<evidence type="ECO:0000256" key="1">
    <source>
        <dbReference type="ARBA" id="ARBA00008045"/>
    </source>
</evidence>
<keyword evidence="5" id="KW-1185">Reference proteome</keyword>
<sequence length="136" mass="15320">MATDAQAALQKLSEEYTKLQKGEYRTLCRREQQQDAIVAQQRLSAQRTENEGVKKEFEKLQDGETIYKLIGPVLLKQDKFEADSTVKGRLDFITKEMSRLDAEIKESNEKIDKVKDKIVALQSSAQAGAQAQSVGQ</sequence>
<evidence type="ECO:0000256" key="3">
    <source>
        <dbReference type="SAM" id="Coils"/>
    </source>
</evidence>
<dbReference type="SUPFAM" id="SSF46579">
    <property type="entry name" value="Prefoldin"/>
    <property type="match status" value="1"/>
</dbReference>
<dbReference type="GO" id="GO:0006457">
    <property type="term" value="P:protein folding"/>
    <property type="evidence" value="ECO:0007669"/>
    <property type="project" value="InterPro"/>
</dbReference>
<keyword evidence="2" id="KW-0143">Chaperone</keyword>
<dbReference type="PANTHER" id="PTHR21431:SF0">
    <property type="entry name" value="PREFOLDIN SUBUNIT 6"/>
    <property type="match status" value="1"/>
</dbReference>
<dbReference type="CDD" id="cd23161">
    <property type="entry name" value="Prefoldin_6"/>
    <property type="match status" value="1"/>
</dbReference>
<comment type="caution">
    <text evidence="4">The sequence shown here is derived from an EMBL/GenBank/DDBJ whole genome shotgun (WGS) entry which is preliminary data.</text>
</comment>
<dbReference type="GO" id="GO:0005737">
    <property type="term" value="C:cytoplasm"/>
    <property type="evidence" value="ECO:0007669"/>
    <property type="project" value="TreeGrafter"/>
</dbReference>
<dbReference type="GO" id="GO:0051087">
    <property type="term" value="F:protein-folding chaperone binding"/>
    <property type="evidence" value="ECO:0007669"/>
    <property type="project" value="TreeGrafter"/>
</dbReference>
<dbReference type="AlphaFoldDB" id="A0A167XSU1"/>
<protein>
    <submittedName>
        <fullName evidence="4">Prefoldin</fullName>
    </submittedName>
</protein>
<proteinExistence type="inferred from homology"/>
<keyword evidence="3" id="KW-0175">Coiled coil</keyword>
<dbReference type="FunFam" id="1.10.287.370:FF:000003">
    <property type="entry name" value="Prefoldin subunit 6"/>
    <property type="match status" value="1"/>
</dbReference>
<dbReference type="PANTHER" id="PTHR21431">
    <property type="entry name" value="PREFOLDIN SUBUNIT 6"/>
    <property type="match status" value="1"/>
</dbReference>
<reference evidence="4 5" key="1">
    <citation type="journal article" date="2016" name="Genome Biol. Evol.">
        <title>Divergent and convergent evolution of fungal pathogenicity.</title>
        <authorList>
            <person name="Shang Y."/>
            <person name="Xiao G."/>
            <person name="Zheng P."/>
            <person name="Cen K."/>
            <person name="Zhan S."/>
            <person name="Wang C."/>
        </authorList>
    </citation>
    <scope>NUCLEOTIDE SEQUENCE [LARGE SCALE GENOMIC DNA]</scope>
    <source>
        <strain evidence="4 5">RCEF 264</strain>
    </source>
</reference>
<dbReference type="STRING" id="1081102.A0A167XSU1"/>
<dbReference type="GO" id="GO:0016272">
    <property type="term" value="C:prefoldin complex"/>
    <property type="evidence" value="ECO:0007669"/>
    <property type="project" value="InterPro"/>
</dbReference>
<dbReference type="Gene3D" id="1.10.287.370">
    <property type="match status" value="1"/>
</dbReference>
<dbReference type="GO" id="GO:0051131">
    <property type="term" value="P:chaperone-mediated protein complex assembly"/>
    <property type="evidence" value="ECO:0007669"/>
    <property type="project" value="TreeGrafter"/>
</dbReference>
<dbReference type="Proteomes" id="UP000076874">
    <property type="component" value="Unassembled WGS sequence"/>
</dbReference>
<dbReference type="EMBL" id="AZHD01000003">
    <property type="protein sequence ID" value="OAA65347.1"/>
    <property type="molecule type" value="Genomic_DNA"/>
</dbReference>
<dbReference type="InterPro" id="IPR009053">
    <property type="entry name" value="Prefoldin"/>
</dbReference>
<dbReference type="Pfam" id="PF01920">
    <property type="entry name" value="Prefoldin_2"/>
    <property type="match status" value="1"/>
</dbReference>
<gene>
    <name evidence="4" type="ORF">SPI_02134</name>
</gene>
<organism evidence="4 5">
    <name type="scientific">Niveomyces insectorum RCEF 264</name>
    <dbReference type="NCBI Taxonomy" id="1081102"/>
    <lineage>
        <taxon>Eukaryota</taxon>
        <taxon>Fungi</taxon>
        <taxon>Dikarya</taxon>
        <taxon>Ascomycota</taxon>
        <taxon>Pezizomycotina</taxon>
        <taxon>Sordariomycetes</taxon>
        <taxon>Hypocreomycetidae</taxon>
        <taxon>Hypocreales</taxon>
        <taxon>Cordycipitaceae</taxon>
        <taxon>Niveomyces</taxon>
    </lineage>
</organism>
<dbReference type="OrthoDB" id="248120at2759"/>
<feature type="coiled-coil region" evidence="3">
    <location>
        <begin position="90"/>
        <end position="124"/>
    </location>
</feature>